<evidence type="ECO:0000256" key="2">
    <source>
        <dbReference type="ARBA" id="ARBA00022670"/>
    </source>
</evidence>
<keyword evidence="3" id="KW-0378">Hydrolase</keyword>
<dbReference type="InterPro" id="IPR029045">
    <property type="entry name" value="ClpP/crotonase-like_dom_sf"/>
</dbReference>
<dbReference type="CDD" id="cd07022">
    <property type="entry name" value="S49_Sppa_36K_type"/>
    <property type="match status" value="1"/>
</dbReference>
<evidence type="ECO:0000259" key="5">
    <source>
        <dbReference type="Pfam" id="PF01343"/>
    </source>
</evidence>
<evidence type="ECO:0000256" key="4">
    <source>
        <dbReference type="ARBA" id="ARBA00022825"/>
    </source>
</evidence>
<dbReference type="Proteomes" id="UP001218231">
    <property type="component" value="Chromosome"/>
</dbReference>
<accession>A0ABY7TZG3</accession>
<dbReference type="PANTHER" id="PTHR33209">
    <property type="entry name" value="PROTEASE 4"/>
    <property type="match status" value="1"/>
</dbReference>
<evidence type="ECO:0000313" key="7">
    <source>
        <dbReference type="Proteomes" id="UP001218231"/>
    </source>
</evidence>
<dbReference type="SUPFAM" id="SSF52096">
    <property type="entry name" value="ClpP/crotonase"/>
    <property type="match status" value="1"/>
</dbReference>
<dbReference type="InterPro" id="IPR033855">
    <property type="entry name" value="Protein_C"/>
</dbReference>
<dbReference type="EMBL" id="CP117417">
    <property type="protein sequence ID" value="WCT78662.1"/>
    <property type="molecule type" value="Genomic_DNA"/>
</dbReference>
<gene>
    <name evidence="6" type="ORF">PQ457_06780</name>
</gene>
<reference evidence="6 7" key="1">
    <citation type="submission" date="2023-02" db="EMBL/GenBank/DDBJ databases">
        <title>Genome sequence of Novosphingobium humi KACC 19094.</title>
        <authorList>
            <person name="Kim S."/>
            <person name="Heo J."/>
            <person name="Kwon S.-W."/>
        </authorList>
    </citation>
    <scope>NUCLEOTIDE SEQUENCE [LARGE SCALE GENOMIC DNA]</scope>
    <source>
        <strain evidence="6 7">KACC 19094</strain>
    </source>
</reference>
<protein>
    <submittedName>
        <fullName evidence="6">S49 family peptidase</fullName>
    </submittedName>
</protein>
<dbReference type="InterPro" id="IPR002142">
    <property type="entry name" value="Peptidase_S49"/>
</dbReference>
<evidence type="ECO:0000256" key="1">
    <source>
        <dbReference type="ARBA" id="ARBA00008683"/>
    </source>
</evidence>
<comment type="similarity">
    <text evidence="1">Belongs to the peptidase S49 family.</text>
</comment>
<dbReference type="RefSeq" id="WP_273618972.1">
    <property type="nucleotide sequence ID" value="NZ_CP117417.1"/>
</dbReference>
<dbReference type="Gene3D" id="3.90.226.10">
    <property type="entry name" value="2-enoyl-CoA Hydratase, Chain A, domain 1"/>
    <property type="match status" value="1"/>
</dbReference>
<organism evidence="6 7">
    <name type="scientific">Novosphingobium humi</name>
    <dbReference type="NCBI Taxonomy" id="2282397"/>
    <lineage>
        <taxon>Bacteria</taxon>
        <taxon>Pseudomonadati</taxon>
        <taxon>Pseudomonadota</taxon>
        <taxon>Alphaproteobacteria</taxon>
        <taxon>Sphingomonadales</taxon>
        <taxon>Sphingomonadaceae</taxon>
        <taxon>Novosphingobium</taxon>
    </lineage>
</organism>
<feature type="domain" description="Peptidase S49" evidence="5">
    <location>
        <begin position="142"/>
        <end position="284"/>
    </location>
</feature>
<keyword evidence="2" id="KW-0645">Protease</keyword>
<evidence type="ECO:0000313" key="6">
    <source>
        <dbReference type="EMBL" id="WCT78662.1"/>
    </source>
</evidence>
<keyword evidence="7" id="KW-1185">Reference proteome</keyword>
<proteinExistence type="inferred from homology"/>
<name>A0ABY7TZG3_9SPHN</name>
<sequence length="288" mass="30870">MRLPLNLITGLFNTPVALAPSSAPLVMQLLDQAGKLEAETPGGTPEREWGMPRNERAEACPYDIICGVAVIPVKGILIQRLGWLWHYGDWLGVSGYDRIRYQFMHALANDAVDAIAFDIDSGGGDVAGCFDLVDTIYGGRGIKPIAAILGENAFSAAYAIASAVDPKRLWVPRTGGTGSVGVIYIHLSIAGYLKQMGVVPTLITKGALKGEGSEMVALSEDARERFQRDVDTVGRLFDETVARNRGMTRKQVFDTQAGTFLGADGVDIGFADAVAAPDEAFRALLKQL</sequence>
<keyword evidence="4" id="KW-0720">Serine protease</keyword>
<dbReference type="Pfam" id="PF01343">
    <property type="entry name" value="Peptidase_S49"/>
    <property type="match status" value="1"/>
</dbReference>
<dbReference type="PANTHER" id="PTHR33209:SF1">
    <property type="entry name" value="PEPTIDASE S49 DOMAIN-CONTAINING PROTEIN"/>
    <property type="match status" value="1"/>
</dbReference>
<evidence type="ECO:0000256" key="3">
    <source>
        <dbReference type="ARBA" id="ARBA00022801"/>
    </source>
</evidence>